<dbReference type="NCBIfam" id="TIGR02837">
    <property type="entry name" value="spore_II_R"/>
    <property type="match status" value="1"/>
</dbReference>
<evidence type="ECO:0000313" key="3">
    <source>
        <dbReference type="Proteomes" id="UP000441717"/>
    </source>
</evidence>
<sequence length="328" mass="35206">MSGKWRIGWGITVAVLLAAVLLAGWGWNRAAAVNPYRPQQLIRFHVIANSDSAEDQALKYRVRDAIVRAMTPLFKEAASIDQAREIVRANLGYMRQLAEGEIRAAGRDYPVAVYLGHYQFPAKTYHLAAAGNPGESTDLTLPAGEYEAVRVVIGRGAGANWWCVLFPPLCFVDLESTDLNSAPATSGAVRLSGKGEAANARERVRESIPAVTEAAGGGKGSDTKTPSMKEGKEVPMPSPEPSAKVKDPSEARPAFKWIPTPAMVTLAPARRPGDGVALVASAPGSTPVELRLRLLDLLRSLCNWYSLDIERQFTPPSLAPQGVRGAKG</sequence>
<evidence type="ECO:0000256" key="1">
    <source>
        <dbReference type="SAM" id="MobiDB-lite"/>
    </source>
</evidence>
<reference evidence="2 3" key="1">
    <citation type="submission" date="2019-10" db="EMBL/GenBank/DDBJ databases">
        <title>Comparative genomics of sulfur disproportionating microorganisms.</title>
        <authorList>
            <person name="Ward L.M."/>
            <person name="Bertran E."/>
            <person name="Johnston D."/>
        </authorList>
    </citation>
    <scope>NUCLEOTIDE SEQUENCE [LARGE SCALE GENOMIC DNA]</scope>
    <source>
        <strain evidence="2 3">DSM 14055</strain>
    </source>
</reference>
<feature type="region of interest" description="Disordered" evidence="1">
    <location>
        <begin position="193"/>
        <end position="250"/>
    </location>
</feature>
<organism evidence="2 3">
    <name type="scientific">Desulfofundulus thermobenzoicus</name>
    <dbReference type="NCBI Taxonomy" id="29376"/>
    <lineage>
        <taxon>Bacteria</taxon>
        <taxon>Bacillati</taxon>
        <taxon>Bacillota</taxon>
        <taxon>Clostridia</taxon>
        <taxon>Eubacteriales</taxon>
        <taxon>Peptococcaceae</taxon>
        <taxon>Desulfofundulus</taxon>
    </lineage>
</organism>
<dbReference type="OrthoDB" id="9793324at2"/>
<dbReference type="AlphaFoldDB" id="A0A6N7IUJ2"/>
<accession>A0A6N7IUJ2</accession>
<dbReference type="RefSeq" id="WP_152948035.1">
    <property type="nucleotide sequence ID" value="NZ_WHYR01000055.1"/>
</dbReference>
<dbReference type="Pfam" id="PF09551">
    <property type="entry name" value="Spore_II_R"/>
    <property type="match status" value="1"/>
</dbReference>
<evidence type="ECO:0000313" key="2">
    <source>
        <dbReference type="EMBL" id="MQL53571.1"/>
    </source>
</evidence>
<proteinExistence type="predicted"/>
<gene>
    <name evidence="2" type="primary">spoIIR</name>
    <name evidence="2" type="ORF">GFC01_15130</name>
</gene>
<keyword evidence="3" id="KW-1185">Reference proteome</keyword>
<dbReference type="Proteomes" id="UP000441717">
    <property type="component" value="Unassembled WGS sequence"/>
</dbReference>
<dbReference type="InterPro" id="IPR014202">
    <property type="entry name" value="Spore_II_R"/>
</dbReference>
<name>A0A6N7IUJ2_9FIRM</name>
<protein>
    <submittedName>
        <fullName evidence="2">Stage II sporulation protein R</fullName>
    </submittedName>
</protein>
<dbReference type="EMBL" id="WHYR01000055">
    <property type="protein sequence ID" value="MQL53571.1"/>
    <property type="molecule type" value="Genomic_DNA"/>
</dbReference>
<comment type="caution">
    <text evidence="2">The sequence shown here is derived from an EMBL/GenBank/DDBJ whole genome shotgun (WGS) entry which is preliminary data.</text>
</comment>